<dbReference type="OrthoDB" id="508793at2759"/>
<dbReference type="InterPro" id="IPR010378">
    <property type="entry name" value="TRAPPC13"/>
</dbReference>
<dbReference type="RefSeq" id="XP_003054853.1">
    <property type="nucleotide sequence ID" value="XM_003054807.1"/>
</dbReference>
<accession>C1MGX6</accession>
<organism evidence="4">
    <name type="scientific">Micromonas pusilla (strain CCMP1545)</name>
    <name type="common">Picoplanktonic green alga</name>
    <dbReference type="NCBI Taxonomy" id="564608"/>
    <lineage>
        <taxon>Eukaryota</taxon>
        <taxon>Viridiplantae</taxon>
        <taxon>Chlorophyta</taxon>
        <taxon>Mamiellophyceae</taxon>
        <taxon>Mamiellales</taxon>
        <taxon>Mamiellaceae</taxon>
        <taxon>Micromonas</taxon>
    </lineage>
</organism>
<gene>
    <name evidence="3" type="ORF">MICPUCDRAFT_46152</name>
</gene>
<dbReference type="Proteomes" id="UP000001876">
    <property type="component" value="Unassembled WGS sequence"/>
</dbReference>
<protein>
    <submittedName>
        <fullName evidence="3">Predicted protein</fullName>
    </submittedName>
</protein>
<dbReference type="AlphaFoldDB" id="C1MGX6"/>
<keyword evidence="4" id="KW-1185">Reference proteome</keyword>
<dbReference type="EMBL" id="GG663735">
    <property type="protein sequence ID" value="EEH60105.1"/>
    <property type="molecule type" value="Genomic_DNA"/>
</dbReference>
<feature type="region of interest" description="Disordered" evidence="1">
    <location>
        <begin position="254"/>
        <end position="287"/>
    </location>
</feature>
<dbReference type="eggNOG" id="KOG2625">
    <property type="taxonomic scope" value="Eukaryota"/>
</dbReference>
<feature type="non-terminal residue" evidence="3">
    <location>
        <position position="500"/>
    </location>
</feature>
<dbReference type="KEGG" id="mpp:MICPUCDRAFT_46152"/>
<dbReference type="InterPro" id="IPR055427">
    <property type="entry name" value="TRAPPC13_N"/>
</dbReference>
<proteinExistence type="predicted"/>
<evidence type="ECO:0000313" key="3">
    <source>
        <dbReference type="EMBL" id="EEH60105.1"/>
    </source>
</evidence>
<feature type="domain" description="Trafficking protein particle complex subunit 13 N-terminal" evidence="2">
    <location>
        <begin position="23"/>
        <end position="190"/>
    </location>
</feature>
<dbReference type="PANTHER" id="PTHR13134">
    <property type="entry name" value="TRAFFICKING PROTEIN PARTICLE COMPLEX SUBUNIT 13"/>
    <property type="match status" value="1"/>
</dbReference>
<dbReference type="STRING" id="564608.C1MGX6"/>
<evidence type="ECO:0000259" key="2">
    <source>
        <dbReference type="Pfam" id="PF06159"/>
    </source>
</evidence>
<reference evidence="3 4" key="1">
    <citation type="journal article" date="2009" name="Science">
        <title>Green evolution and dynamic adaptations revealed by genomes of the marine picoeukaryotes Micromonas.</title>
        <authorList>
            <person name="Worden A.Z."/>
            <person name="Lee J.H."/>
            <person name="Mock T."/>
            <person name="Rouze P."/>
            <person name="Simmons M.P."/>
            <person name="Aerts A.L."/>
            <person name="Allen A.E."/>
            <person name="Cuvelier M.L."/>
            <person name="Derelle E."/>
            <person name="Everett M.V."/>
            <person name="Foulon E."/>
            <person name="Grimwood J."/>
            <person name="Gundlach H."/>
            <person name="Henrissat B."/>
            <person name="Napoli C."/>
            <person name="McDonald S.M."/>
            <person name="Parker M.S."/>
            <person name="Rombauts S."/>
            <person name="Salamov A."/>
            <person name="Von Dassow P."/>
            <person name="Badger J.H."/>
            <person name="Coutinho P.M."/>
            <person name="Demir E."/>
            <person name="Dubchak I."/>
            <person name="Gentemann C."/>
            <person name="Eikrem W."/>
            <person name="Gready J.E."/>
            <person name="John U."/>
            <person name="Lanier W."/>
            <person name="Lindquist E.A."/>
            <person name="Lucas S."/>
            <person name="Mayer K.F."/>
            <person name="Moreau H."/>
            <person name="Not F."/>
            <person name="Otillar R."/>
            <person name="Panaud O."/>
            <person name="Pangilinan J."/>
            <person name="Paulsen I."/>
            <person name="Piegu B."/>
            <person name="Poliakov A."/>
            <person name="Robbens S."/>
            <person name="Schmutz J."/>
            <person name="Toulza E."/>
            <person name="Wyss T."/>
            <person name="Zelensky A."/>
            <person name="Zhou K."/>
            <person name="Armbrust E.V."/>
            <person name="Bhattacharya D."/>
            <person name="Goodenough U.W."/>
            <person name="Van de Peer Y."/>
            <person name="Grigoriev I.V."/>
        </authorList>
    </citation>
    <scope>NUCLEOTIDE SEQUENCE [LARGE SCALE GENOMIC DNA]</scope>
    <source>
        <strain evidence="3 4">CCMP1545</strain>
    </source>
</reference>
<evidence type="ECO:0000313" key="4">
    <source>
        <dbReference type="Proteomes" id="UP000001876"/>
    </source>
</evidence>
<dbReference type="GO" id="GO:1990072">
    <property type="term" value="C:TRAPPIII protein complex"/>
    <property type="evidence" value="ECO:0007669"/>
    <property type="project" value="TreeGrafter"/>
</dbReference>
<evidence type="ECO:0000256" key="1">
    <source>
        <dbReference type="SAM" id="MobiDB-lite"/>
    </source>
</evidence>
<dbReference type="Pfam" id="PF06159">
    <property type="entry name" value="TRAPPC13_N"/>
    <property type="match status" value="1"/>
</dbReference>
<sequence length="500" mass="51034">MATPAPLAAATPVGGAAAPLPQAIQFRVMRTCAPTLKIDTPSRFALDDLGHPPCAPSTSTSSDVAFESRVDLGLRASRASGVTGTLCLPQAFGNVYLGETFAAYVSAINSSDRVVRDVSFKAELQTERRRVALFDNAAEAAPTMPPGATFDFTATHDLKELGAHTLVCGVVYTDADGERKYAPQYFKFNAANPLAVRTKVRPGRDGRALLEACIENATPAPLLLSRATFEPCAHLECDEIVPACVSGAGVVIPEGDPHRGEEGGGGGGGGGGGARDAAAAGGSGLGEGLPSLANRPLRVLSPQGGSTHFLFELRQRPDITVTSDTLGKLEIRWTGHNGEAGRLQTQQIVGSPRIGGKDVEVAFAHGAPPKTARVHAPLTLSCVVTNKTASATRALEVIAQPDSDVVGGGATGGGGGATGATGGATGGGGGVAGILVDGPQRIAIGALPPGGERRVELTCVPTLPGTRRLPIVSVAEARGDGDARGGRVFDQLARFEVLVE</sequence>
<dbReference type="GeneID" id="9681103"/>
<dbReference type="PANTHER" id="PTHR13134:SF3">
    <property type="entry name" value="TRAFFICKING PROTEIN PARTICLE COMPLEX SUBUNIT 13"/>
    <property type="match status" value="1"/>
</dbReference>
<name>C1MGX6_MICPC</name>
<feature type="compositionally biased region" description="Gly residues" evidence="1">
    <location>
        <begin position="263"/>
        <end position="274"/>
    </location>
</feature>